<gene>
    <name evidence="2" type="ORF">RIMI_LOCUS20777921</name>
</gene>
<dbReference type="PANTHER" id="PTHR31195">
    <property type="entry name" value="GEO02494P1"/>
    <property type="match status" value="1"/>
</dbReference>
<dbReference type="Proteomes" id="UP001176940">
    <property type="component" value="Unassembled WGS sequence"/>
</dbReference>
<evidence type="ECO:0000313" key="2">
    <source>
        <dbReference type="EMBL" id="CAJ0965932.1"/>
    </source>
</evidence>
<dbReference type="EMBL" id="CAUEEQ010070742">
    <property type="protein sequence ID" value="CAJ0965932.1"/>
    <property type="molecule type" value="Genomic_DNA"/>
</dbReference>
<evidence type="ECO:0008006" key="4">
    <source>
        <dbReference type="Google" id="ProtNLM"/>
    </source>
</evidence>
<sequence length="151" mass="16734">MSAARRDVSGEEGCQRRGGMSAARDVSGEEGCQRRGGLSAARRVVSGEEGCQRRGGLSAARRVVSAMSKRNQVSYVKPSEPSFLKKFKKDVGYKEGPTVDTKVPCQYFLWYVGHNRSTRRKPTQIRGEHTVDTPAILSDNTQFLPENDCKH</sequence>
<keyword evidence="3" id="KW-1185">Reference proteome</keyword>
<protein>
    <recommendedName>
        <fullName evidence="4">DUF4604 domain-containing protein</fullName>
    </recommendedName>
</protein>
<evidence type="ECO:0000313" key="3">
    <source>
        <dbReference type="Proteomes" id="UP001176940"/>
    </source>
</evidence>
<name>A0ABN9MGM2_9NEOB</name>
<dbReference type="PANTHER" id="PTHR31195:SF2">
    <property type="entry name" value="GEO02494P1"/>
    <property type="match status" value="1"/>
</dbReference>
<comment type="caution">
    <text evidence="2">The sequence shown here is derived from an EMBL/GenBank/DDBJ whole genome shotgun (WGS) entry which is preliminary data.</text>
</comment>
<feature type="compositionally biased region" description="Basic and acidic residues" evidence="1">
    <location>
        <begin position="1"/>
        <end position="15"/>
    </location>
</feature>
<organism evidence="2 3">
    <name type="scientific">Ranitomeya imitator</name>
    <name type="common">mimic poison frog</name>
    <dbReference type="NCBI Taxonomy" id="111125"/>
    <lineage>
        <taxon>Eukaryota</taxon>
        <taxon>Metazoa</taxon>
        <taxon>Chordata</taxon>
        <taxon>Craniata</taxon>
        <taxon>Vertebrata</taxon>
        <taxon>Euteleostomi</taxon>
        <taxon>Amphibia</taxon>
        <taxon>Batrachia</taxon>
        <taxon>Anura</taxon>
        <taxon>Neobatrachia</taxon>
        <taxon>Hyloidea</taxon>
        <taxon>Dendrobatidae</taxon>
        <taxon>Dendrobatinae</taxon>
        <taxon>Ranitomeya</taxon>
    </lineage>
</organism>
<feature type="region of interest" description="Disordered" evidence="1">
    <location>
        <begin position="1"/>
        <end position="45"/>
    </location>
</feature>
<dbReference type="InterPro" id="IPR040219">
    <property type="entry name" value="KIAA1143-like"/>
</dbReference>
<accession>A0ABN9MGM2</accession>
<reference evidence="2" key="1">
    <citation type="submission" date="2023-07" db="EMBL/GenBank/DDBJ databases">
        <authorList>
            <person name="Stuckert A."/>
        </authorList>
    </citation>
    <scope>NUCLEOTIDE SEQUENCE</scope>
</reference>
<evidence type="ECO:0000256" key="1">
    <source>
        <dbReference type="SAM" id="MobiDB-lite"/>
    </source>
</evidence>
<proteinExistence type="predicted"/>